<evidence type="ECO:0000313" key="3">
    <source>
        <dbReference type="Proteomes" id="UP000630718"/>
    </source>
</evidence>
<dbReference type="Pfam" id="PF02467">
    <property type="entry name" value="Whib"/>
    <property type="match status" value="1"/>
</dbReference>
<name>A0A919AMP0_9ACTN</name>
<dbReference type="InterPro" id="IPR034768">
    <property type="entry name" value="4FE4S_WBL"/>
</dbReference>
<reference evidence="2" key="1">
    <citation type="journal article" date="2014" name="Int. J. Syst. Evol. Microbiol.">
        <title>Complete genome sequence of Corynebacterium casei LMG S-19264T (=DSM 44701T), isolated from a smear-ripened cheese.</title>
        <authorList>
            <consortium name="US DOE Joint Genome Institute (JGI-PGF)"/>
            <person name="Walter F."/>
            <person name="Albersmeier A."/>
            <person name="Kalinowski J."/>
            <person name="Ruckert C."/>
        </authorList>
    </citation>
    <scope>NUCLEOTIDE SEQUENCE</scope>
    <source>
        <strain evidence="2">JCM 4477</strain>
    </source>
</reference>
<organism evidence="2 3">
    <name type="scientific">Streptomyces fumanus</name>
    <dbReference type="NCBI Taxonomy" id="67302"/>
    <lineage>
        <taxon>Bacteria</taxon>
        <taxon>Bacillati</taxon>
        <taxon>Actinomycetota</taxon>
        <taxon>Actinomycetes</taxon>
        <taxon>Kitasatosporales</taxon>
        <taxon>Streptomycetaceae</taxon>
        <taxon>Streptomyces</taxon>
    </lineage>
</organism>
<proteinExistence type="predicted"/>
<feature type="domain" description="4Fe-4S Wbl-type" evidence="1">
    <location>
        <begin position="18"/>
        <end position="76"/>
    </location>
</feature>
<comment type="caution">
    <text evidence="2">The sequence shown here is derived from an EMBL/GenBank/DDBJ whole genome shotgun (WGS) entry which is preliminary data.</text>
</comment>
<evidence type="ECO:0000313" key="2">
    <source>
        <dbReference type="EMBL" id="GHF14298.1"/>
    </source>
</evidence>
<keyword evidence="3" id="KW-1185">Reference proteome</keyword>
<dbReference type="PROSITE" id="PS51674">
    <property type="entry name" value="4FE4S_WBL"/>
    <property type="match status" value="1"/>
</dbReference>
<sequence>MDLVHLTALDHTWTEAAACAGLPPEAVFARRPAQAAPALAACARCPVVRRCEETVAPADTWFDGVCAGRLWHNGRPVALDRGRGRRRTAAA</sequence>
<gene>
    <name evidence="2" type="ORF">GCM10018772_44470</name>
</gene>
<dbReference type="Proteomes" id="UP000630718">
    <property type="component" value="Unassembled WGS sequence"/>
</dbReference>
<accession>A0A919AMP0</accession>
<dbReference type="EMBL" id="BNBI01000009">
    <property type="protein sequence ID" value="GHF14298.1"/>
    <property type="molecule type" value="Genomic_DNA"/>
</dbReference>
<protein>
    <recommendedName>
        <fullName evidence="1">4Fe-4S Wbl-type domain-containing protein</fullName>
    </recommendedName>
</protein>
<evidence type="ECO:0000259" key="1">
    <source>
        <dbReference type="PROSITE" id="PS51674"/>
    </source>
</evidence>
<dbReference type="RefSeq" id="WP_190206104.1">
    <property type="nucleotide sequence ID" value="NZ_BNBI01000009.1"/>
</dbReference>
<reference evidence="2" key="2">
    <citation type="submission" date="2020-09" db="EMBL/GenBank/DDBJ databases">
        <authorList>
            <person name="Sun Q."/>
            <person name="Ohkuma M."/>
        </authorList>
    </citation>
    <scope>NUCLEOTIDE SEQUENCE</scope>
    <source>
        <strain evidence="2">JCM 4477</strain>
    </source>
</reference>
<dbReference type="AlphaFoldDB" id="A0A919AMP0"/>